<proteinExistence type="predicted"/>
<protein>
    <submittedName>
        <fullName evidence="2">Uncharacterized protein</fullName>
    </submittedName>
</protein>
<feature type="region of interest" description="Disordered" evidence="1">
    <location>
        <begin position="105"/>
        <end position="129"/>
    </location>
</feature>
<evidence type="ECO:0000256" key="1">
    <source>
        <dbReference type="SAM" id="MobiDB-lite"/>
    </source>
</evidence>
<evidence type="ECO:0000313" key="3">
    <source>
        <dbReference type="Proteomes" id="UP001066276"/>
    </source>
</evidence>
<accession>A0AAV7SEF8</accession>
<dbReference type="EMBL" id="JANPWB010000008">
    <property type="protein sequence ID" value="KAJ1161568.1"/>
    <property type="molecule type" value="Genomic_DNA"/>
</dbReference>
<reference evidence="2" key="1">
    <citation type="journal article" date="2022" name="bioRxiv">
        <title>Sequencing and chromosome-scale assembly of the giantPleurodeles waltlgenome.</title>
        <authorList>
            <person name="Brown T."/>
            <person name="Elewa A."/>
            <person name="Iarovenko S."/>
            <person name="Subramanian E."/>
            <person name="Araus A.J."/>
            <person name="Petzold A."/>
            <person name="Susuki M."/>
            <person name="Suzuki K.-i.T."/>
            <person name="Hayashi T."/>
            <person name="Toyoda A."/>
            <person name="Oliveira C."/>
            <person name="Osipova E."/>
            <person name="Leigh N.D."/>
            <person name="Simon A."/>
            <person name="Yun M.H."/>
        </authorList>
    </citation>
    <scope>NUCLEOTIDE SEQUENCE</scope>
    <source>
        <strain evidence="2">20211129_DDA</strain>
        <tissue evidence="2">Liver</tissue>
    </source>
</reference>
<keyword evidence="3" id="KW-1185">Reference proteome</keyword>
<sequence>MSSVASGPWQSHQARSYRHAVRCGPAVGERAGPGASAPTLCCSGGPGGDHLPIPTRRVCQWFMGVNSSEATPWPCEPSTRVPGLRAPSVPSLGPNMADALCTDSRTEGRTRVGGSRLDGAGLRRFTPVR</sequence>
<name>A0AAV7SEF8_PLEWA</name>
<organism evidence="2 3">
    <name type="scientific">Pleurodeles waltl</name>
    <name type="common">Iberian ribbed newt</name>
    <dbReference type="NCBI Taxonomy" id="8319"/>
    <lineage>
        <taxon>Eukaryota</taxon>
        <taxon>Metazoa</taxon>
        <taxon>Chordata</taxon>
        <taxon>Craniata</taxon>
        <taxon>Vertebrata</taxon>
        <taxon>Euteleostomi</taxon>
        <taxon>Amphibia</taxon>
        <taxon>Batrachia</taxon>
        <taxon>Caudata</taxon>
        <taxon>Salamandroidea</taxon>
        <taxon>Salamandridae</taxon>
        <taxon>Pleurodelinae</taxon>
        <taxon>Pleurodeles</taxon>
    </lineage>
</organism>
<gene>
    <name evidence="2" type="ORF">NDU88_002052</name>
</gene>
<dbReference type="Proteomes" id="UP001066276">
    <property type="component" value="Chromosome 4_2"/>
</dbReference>
<evidence type="ECO:0000313" key="2">
    <source>
        <dbReference type="EMBL" id="KAJ1161568.1"/>
    </source>
</evidence>
<dbReference type="AlphaFoldDB" id="A0AAV7SEF8"/>
<comment type="caution">
    <text evidence="2">The sequence shown here is derived from an EMBL/GenBank/DDBJ whole genome shotgun (WGS) entry which is preliminary data.</text>
</comment>